<dbReference type="InterPro" id="IPR036397">
    <property type="entry name" value="RNaseH_sf"/>
</dbReference>
<dbReference type="Proteomes" id="UP000325315">
    <property type="component" value="Unassembled WGS sequence"/>
</dbReference>
<dbReference type="GO" id="GO:0003676">
    <property type="term" value="F:nucleic acid binding"/>
    <property type="evidence" value="ECO:0007669"/>
    <property type="project" value="InterPro"/>
</dbReference>
<evidence type="ECO:0000259" key="1">
    <source>
        <dbReference type="Pfam" id="PF17921"/>
    </source>
</evidence>
<gene>
    <name evidence="2" type="ORF">EPI10_028952</name>
</gene>
<dbReference type="PANTHER" id="PTHR45835:SF99">
    <property type="entry name" value="CHROMO DOMAIN-CONTAINING PROTEIN-RELATED"/>
    <property type="match status" value="1"/>
</dbReference>
<accession>A0A5B6V034</accession>
<evidence type="ECO:0000313" key="2">
    <source>
        <dbReference type="EMBL" id="KAA3462469.1"/>
    </source>
</evidence>
<feature type="domain" description="Integrase zinc-binding" evidence="1">
    <location>
        <begin position="45"/>
        <end position="100"/>
    </location>
</feature>
<dbReference type="Gene3D" id="1.10.340.70">
    <property type="match status" value="1"/>
</dbReference>
<keyword evidence="3" id="KW-1185">Reference proteome</keyword>
<proteinExistence type="predicted"/>
<dbReference type="Pfam" id="PF17921">
    <property type="entry name" value="Integrase_H2C2"/>
    <property type="match status" value="1"/>
</dbReference>
<sequence length="241" mass="28350">MMRILELQNVDSKFVAKRDQIQSDSFTEFSVGADSMLLCVLNNLELKQDILTEAHSSTYFLHPGSMKMFCDLKQMYWWLGMKREISKFVAKCLICQQVKAKHQQIVMIPEWKWKRVTMDFLFGLPVSPRKKDLIWFIIDRLTKFGHFIPVRMNYSLEKLAELYVSEIVRLHEVLVFIISDRDLRFTSRFWGKLHEALGTKNIVSIISLIHILSISISSSIHHSDIVYNQSQLNFMPISYIR</sequence>
<comment type="caution">
    <text evidence="2">The sequence shown here is derived from an EMBL/GenBank/DDBJ whole genome shotgun (WGS) entry which is preliminary data.</text>
</comment>
<dbReference type="InterPro" id="IPR041588">
    <property type="entry name" value="Integrase_H2C2"/>
</dbReference>
<dbReference type="AlphaFoldDB" id="A0A5B6V034"/>
<dbReference type="InterPro" id="IPR012337">
    <property type="entry name" value="RNaseH-like_sf"/>
</dbReference>
<dbReference type="SUPFAM" id="SSF53098">
    <property type="entry name" value="Ribonuclease H-like"/>
    <property type="match status" value="1"/>
</dbReference>
<name>A0A5B6V034_9ROSI</name>
<protein>
    <submittedName>
        <fullName evidence="2">Integrase</fullName>
    </submittedName>
</protein>
<dbReference type="EMBL" id="SMMG02000009">
    <property type="protein sequence ID" value="KAA3462469.1"/>
    <property type="molecule type" value="Genomic_DNA"/>
</dbReference>
<reference evidence="3" key="1">
    <citation type="journal article" date="2019" name="Plant Biotechnol. J.">
        <title>Genome sequencing of the Australian wild diploid species Gossypium australe highlights disease resistance and delayed gland morphogenesis.</title>
        <authorList>
            <person name="Cai Y."/>
            <person name="Cai X."/>
            <person name="Wang Q."/>
            <person name="Wang P."/>
            <person name="Zhang Y."/>
            <person name="Cai C."/>
            <person name="Xu Y."/>
            <person name="Wang K."/>
            <person name="Zhou Z."/>
            <person name="Wang C."/>
            <person name="Geng S."/>
            <person name="Li B."/>
            <person name="Dong Q."/>
            <person name="Hou Y."/>
            <person name="Wang H."/>
            <person name="Ai P."/>
            <person name="Liu Z."/>
            <person name="Yi F."/>
            <person name="Sun M."/>
            <person name="An G."/>
            <person name="Cheng J."/>
            <person name="Zhang Y."/>
            <person name="Shi Q."/>
            <person name="Xie Y."/>
            <person name="Shi X."/>
            <person name="Chang Y."/>
            <person name="Huang F."/>
            <person name="Chen Y."/>
            <person name="Hong S."/>
            <person name="Mi L."/>
            <person name="Sun Q."/>
            <person name="Zhang L."/>
            <person name="Zhou B."/>
            <person name="Peng R."/>
            <person name="Zhang X."/>
            <person name="Liu F."/>
        </authorList>
    </citation>
    <scope>NUCLEOTIDE SEQUENCE [LARGE SCALE GENOMIC DNA]</scope>
    <source>
        <strain evidence="3">cv. PA1801</strain>
    </source>
</reference>
<dbReference type="Gene3D" id="3.30.420.10">
    <property type="entry name" value="Ribonuclease H-like superfamily/Ribonuclease H"/>
    <property type="match status" value="1"/>
</dbReference>
<dbReference type="OrthoDB" id="1001619at2759"/>
<evidence type="ECO:0000313" key="3">
    <source>
        <dbReference type="Proteomes" id="UP000325315"/>
    </source>
</evidence>
<organism evidence="2 3">
    <name type="scientific">Gossypium australe</name>
    <dbReference type="NCBI Taxonomy" id="47621"/>
    <lineage>
        <taxon>Eukaryota</taxon>
        <taxon>Viridiplantae</taxon>
        <taxon>Streptophyta</taxon>
        <taxon>Embryophyta</taxon>
        <taxon>Tracheophyta</taxon>
        <taxon>Spermatophyta</taxon>
        <taxon>Magnoliopsida</taxon>
        <taxon>eudicotyledons</taxon>
        <taxon>Gunneridae</taxon>
        <taxon>Pentapetalae</taxon>
        <taxon>rosids</taxon>
        <taxon>malvids</taxon>
        <taxon>Malvales</taxon>
        <taxon>Malvaceae</taxon>
        <taxon>Malvoideae</taxon>
        <taxon>Gossypium</taxon>
    </lineage>
</organism>
<dbReference type="PANTHER" id="PTHR45835">
    <property type="entry name" value="YALI0A06105P"/>
    <property type="match status" value="1"/>
</dbReference>